<dbReference type="InterPro" id="IPR001647">
    <property type="entry name" value="HTH_TetR"/>
</dbReference>
<evidence type="ECO:0000256" key="1">
    <source>
        <dbReference type="ARBA" id="ARBA00022491"/>
    </source>
</evidence>
<feature type="domain" description="HTH tetR-type" evidence="6">
    <location>
        <begin position="1"/>
        <end position="60"/>
    </location>
</feature>
<dbReference type="InterPro" id="IPR036271">
    <property type="entry name" value="Tet_transcr_reg_TetR-rel_C_sf"/>
</dbReference>
<dbReference type="EMBL" id="JAPZVQ010000001">
    <property type="protein sequence ID" value="MDA1383752.1"/>
    <property type="molecule type" value="Genomic_DNA"/>
</dbReference>
<dbReference type="PANTHER" id="PTHR30055">
    <property type="entry name" value="HTH-TYPE TRANSCRIPTIONAL REGULATOR RUTR"/>
    <property type="match status" value="1"/>
</dbReference>
<evidence type="ECO:0000259" key="6">
    <source>
        <dbReference type="PROSITE" id="PS50977"/>
    </source>
</evidence>
<dbReference type="GO" id="GO:0000976">
    <property type="term" value="F:transcription cis-regulatory region binding"/>
    <property type="evidence" value="ECO:0007669"/>
    <property type="project" value="TreeGrafter"/>
</dbReference>
<reference evidence="8 10" key="2">
    <citation type="submission" date="2023-07" db="EMBL/GenBank/DDBJ databases">
        <title>Sequencing the genomes of 1000 actinobacteria strains.</title>
        <authorList>
            <person name="Klenk H.-P."/>
        </authorList>
    </citation>
    <scope>NUCLEOTIDE SEQUENCE [LARGE SCALE GENOMIC DNA]</scope>
    <source>
        <strain evidence="8 10">DSM 44724</strain>
    </source>
</reference>
<dbReference type="SUPFAM" id="SSF48498">
    <property type="entry name" value="Tetracyclin repressor-like, C-terminal domain"/>
    <property type="match status" value="1"/>
</dbReference>
<dbReference type="GO" id="GO:0003700">
    <property type="term" value="F:DNA-binding transcription factor activity"/>
    <property type="evidence" value="ECO:0007669"/>
    <property type="project" value="TreeGrafter"/>
</dbReference>
<dbReference type="GO" id="GO:0046677">
    <property type="term" value="P:response to antibiotic"/>
    <property type="evidence" value="ECO:0007669"/>
    <property type="project" value="InterPro"/>
</dbReference>
<comment type="caution">
    <text evidence="7">The sequence shown here is derived from an EMBL/GenBank/DDBJ whole genome shotgun (WGS) entry which is preliminary data.</text>
</comment>
<dbReference type="Proteomes" id="UP001183604">
    <property type="component" value="Unassembled WGS sequence"/>
</dbReference>
<evidence type="ECO:0000313" key="9">
    <source>
        <dbReference type="Proteomes" id="UP001145799"/>
    </source>
</evidence>
<evidence type="ECO:0000256" key="5">
    <source>
        <dbReference type="PROSITE-ProRule" id="PRU00335"/>
    </source>
</evidence>
<organism evidence="7 9">
    <name type="scientific">Glycomyces lechevalierae</name>
    <dbReference type="NCBI Taxonomy" id="256034"/>
    <lineage>
        <taxon>Bacteria</taxon>
        <taxon>Bacillati</taxon>
        <taxon>Actinomycetota</taxon>
        <taxon>Actinomycetes</taxon>
        <taxon>Glycomycetales</taxon>
        <taxon>Glycomycetaceae</taxon>
        <taxon>Glycomyces</taxon>
    </lineage>
</organism>
<keyword evidence="2" id="KW-0805">Transcription regulation</keyword>
<evidence type="ECO:0000256" key="2">
    <source>
        <dbReference type="ARBA" id="ARBA00023015"/>
    </source>
</evidence>
<dbReference type="SUPFAM" id="SSF46689">
    <property type="entry name" value="Homeodomain-like"/>
    <property type="match status" value="1"/>
</dbReference>
<keyword evidence="4" id="KW-0804">Transcription</keyword>
<evidence type="ECO:0000256" key="4">
    <source>
        <dbReference type="ARBA" id="ARBA00023163"/>
    </source>
</evidence>
<evidence type="ECO:0000313" key="10">
    <source>
        <dbReference type="Proteomes" id="UP001183604"/>
    </source>
</evidence>
<dbReference type="PANTHER" id="PTHR30055:SF234">
    <property type="entry name" value="HTH-TYPE TRANSCRIPTIONAL REGULATOR BETI"/>
    <property type="match status" value="1"/>
</dbReference>
<reference evidence="7" key="1">
    <citation type="submission" date="2022-12" db="EMBL/GenBank/DDBJ databases">
        <title>Gycomyces niveus sp.nov., a novel actinomycete isolated from soil in Shouguang.</title>
        <authorList>
            <person name="Yang X."/>
        </authorList>
    </citation>
    <scope>NUCLEOTIDE SEQUENCE</scope>
    <source>
        <strain evidence="7">DSM 44724</strain>
    </source>
</reference>
<dbReference type="EMBL" id="JAVDYD010000001">
    <property type="protein sequence ID" value="MDR7341257.1"/>
    <property type="molecule type" value="Genomic_DNA"/>
</dbReference>
<protein>
    <submittedName>
        <fullName evidence="8">TetR/AcrR family tetracycline transcriptional repressor</fullName>
    </submittedName>
    <submittedName>
        <fullName evidence="7">TetR/AcrR family transcriptional regulator C-terminal domain-containing protein</fullName>
    </submittedName>
</protein>
<proteinExistence type="predicted"/>
<evidence type="ECO:0000313" key="8">
    <source>
        <dbReference type="EMBL" id="MDR7341257.1"/>
    </source>
</evidence>
<dbReference type="InterPro" id="IPR050109">
    <property type="entry name" value="HTH-type_TetR-like_transc_reg"/>
</dbReference>
<dbReference type="InterPro" id="IPR003012">
    <property type="entry name" value="Tet_transcr_reg_TetR"/>
</dbReference>
<dbReference type="GO" id="GO:0045892">
    <property type="term" value="P:negative regulation of DNA-templated transcription"/>
    <property type="evidence" value="ECO:0007669"/>
    <property type="project" value="InterPro"/>
</dbReference>
<dbReference type="Proteomes" id="UP001145799">
    <property type="component" value="Unassembled WGS sequence"/>
</dbReference>
<dbReference type="PRINTS" id="PR00400">
    <property type="entry name" value="TETREPRESSOR"/>
</dbReference>
<sequence length="201" mass="21903">MDTETVVAEALSLLEEGGLANVTIRRLATRLDVKAPSIYWRFADKQALLDAMAEAIIAERIGEPVPPLPEHSWRPWLFERLHTLRAAMLAYPDGARVVAGARPTGTPTLAALTESSLRALEDRGIDLAEAATLVFTAFHYTFGHVIEEQDSTGPTTMDEPAKAAFAEAYPTIARAMAYAQEHRLTGEDLFNAGLELIIGTD</sequence>
<dbReference type="AlphaFoldDB" id="A0A9X3PIY1"/>
<name>A0A9X3PIY1_9ACTN</name>
<keyword evidence="3 5" id="KW-0238">DNA-binding</keyword>
<dbReference type="Gene3D" id="1.10.357.10">
    <property type="entry name" value="Tetracycline Repressor, domain 2"/>
    <property type="match status" value="1"/>
</dbReference>
<dbReference type="Pfam" id="PF00440">
    <property type="entry name" value="TetR_N"/>
    <property type="match status" value="1"/>
</dbReference>
<evidence type="ECO:0000256" key="3">
    <source>
        <dbReference type="ARBA" id="ARBA00023125"/>
    </source>
</evidence>
<dbReference type="PRINTS" id="PR00455">
    <property type="entry name" value="HTHTETR"/>
</dbReference>
<dbReference type="Gene3D" id="1.10.10.60">
    <property type="entry name" value="Homeodomain-like"/>
    <property type="match status" value="1"/>
</dbReference>
<feature type="DNA-binding region" description="H-T-H motif" evidence="5">
    <location>
        <begin position="23"/>
        <end position="42"/>
    </location>
</feature>
<evidence type="ECO:0000313" key="7">
    <source>
        <dbReference type="EMBL" id="MDA1383752.1"/>
    </source>
</evidence>
<dbReference type="InterPro" id="IPR004111">
    <property type="entry name" value="Repressor_TetR_C"/>
</dbReference>
<dbReference type="PROSITE" id="PS50977">
    <property type="entry name" value="HTH_TETR_2"/>
    <property type="match status" value="1"/>
</dbReference>
<dbReference type="Pfam" id="PF02909">
    <property type="entry name" value="TetR_C_1"/>
    <property type="match status" value="1"/>
</dbReference>
<keyword evidence="10" id="KW-1185">Reference proteome</keyword>
<accession>A0A9X3PIY1</accession>
<keyword evidence="1" id="KW-0678">Repressor</keyword>
<dbReference type="RefSeq" id="WP_270119964.1">
    <property type="nucleotide sequence ID" value="NZ_BAAAOM010000001.1"/>
</dbReference>
<dbReference type="InterPro" id="IPR009057">
    <property type="entry name" value="Homeodomain-like_sf"/>
</dbReference>
<gene>
    <name evidence="8" type="ORF">J2S69_004976</name>
    <name evidence="7" type="ORF">O2L01_02050</name>
</gene>